<dbReference type="EMBL" id="FUWV01000009">
    <property type="protein sequence ID" value="SJZ75168.1"/>
    <property type="molecule type" value="Genomic_DNA"/>
</dbReference>
<dbReference type="InterPro" id="IPR050639">
    <property type="entry name" value="SSR_resolvase"/>
</dbReference>
<keyword evidence="5" id="KW-1185">Reference proteome</keyword>
<gene>
    <name evidence="4" type="ORF">SAMN02745973_01595</name>
</gene>
<dbReference type="PANTHER" id="PTHR30461:SF2">
    <property type="entry name" value="SERINE RECOMBINASE PINE-RELATED"/>
    <property type="match status" value="1"/>
</dbReference>
<evidence type="ECO:0000313" key="5">
    <source>
        <dbReference type="Proteomes" id="UP000196365"/>
    </source>
</evidence>
<dbReference type="PROSITE" id="PS51736">
    <property type="entry name" value="RECOMBINASES_3"/>
    <property type="match status" value="1"/>
</dbReference>
<dbReference type="Pfam" id="PF00239">
    <property type="entry name" value="Resolvase"/>
    <property type="match status" value="1"/>
</dbReference>
<dbReference type="Proteomes" id="UP000196365">
    <property type="component" value="Unassembled WGS sequence"/>
</dbReference>
<dbReference type="CDD" id="cd00338">
    <property type="entry name" value="Ser_Recombinase"/>
    <property type="match status" value="1"/>
</dbReference>
<dbReference type="Gene3D" id="3.40.50.1390">
    <property type="entry name" value="Resolvase, N-terminal catalytic domain"/>
    <property type="match status" value="1"/>
</dbReference>
<dbReference type="GO" id="GO:0003677">
    <property type="term" value="F:DNA binding"/>
    <property type="evidence" value="ECO:0007669"/>
    <property type="project" value="UniProtKB-KW"/>
</dbReference>
<sequence>MRVRIIEPIKNQENKKKRACAYARVSTGSDAQIESLENQIQYYENLISNNPDYEYAGVFADRGITGTTDNRPEFQRMLNLAREGKIDLIITKSISRFARNTAIMLKVVRELKDIGVEIIFEKENMKTLSGGWRAYANRPLFFCLGRK</sequence>
<organism evidence="4 5">
    <name type="scientific">Garciella nitratireducens DSM 15102</name>
    <dbReference type="NCBI Taxonomy" id="1121911"/>
    <lineage>
        <taxon>Bacteria</taxon>
        <taxon>Bacillati</taxon>
        <taxon>Bacillota</taxon>
        <taxon>Clostridia</taxon>
        <taxon>Eubacteriales</taxon>
        <taxon>Eubacteriaceae</taxon>
        <taxon>Garciella</taxon>
    </lineage>
</organism>
<evidence type="ECO:0000256" key="1">
    <source>
        <dbReference type="ARBA" id="ARBA00023125"/>
    </source>
</evidence>
<dbReference type="InterPro" id="IPR006119">
    <property type="entry name" value="Resolv_N"/>
</dbReference>
<proteinExistence type="predicted"/>
<evidence type="ECO:0000313" key="4">
    <source>
        <dbReference type="EMBL" id="SJZ75168.1"/>
    </source>
</evidence>
<name>A0A1T4N8J5_9FIRM</name>
<dbReference type="RefSeq" id="WP_242960283.1">
    <property type="nucleotide sequence ID" value="NZ_FUWV01000009.1"/>
</dbReference>
<dbReference type="InterPro" id="IPR036162">
    <property type="entry name" value="Resolvase-like_N_sf"/>
</dbReference>
<dbReference type="SMART" id="SM00857">
    <property type="entry name" value="Resolvase"/>
    <property type="match status" value="1"/>
</dbReference>
<dbReference type="SUPFAM" id="SSF53041">
    <property type="entry name" value="Resolvase-like"/>
    <property type="match status" value="1"/>
</dbReference>
<keyword evidence="1" id="KW-0238">DNA-binding</keyword>
<dbReference type="GO" id="GO:0000150">
    <property type="term" value="F:DNA strand exchange activity"/>
    <property type="evidence" value="ECO:0007669"/>
    <property type="project" value="InterPro"/>
</dbReference>
<dbReference type="AlphaFoldDB" id="A0A1T4N8J5"/>
<evidence type="ECO:0000256" key="2">
    <source>
        <dbReference type="ARBA" id="ARBA00023172"/>
    </source>
</evidence>
<accession>A0A1T4N8J5</accession>
<keyword evidence="2" id="KW-0233">DNA recombination</keyword>
<evidence type="ECO:0000259" key="3">
    <source>
        <dbReference type="PROSITE" id="PS51736"/>
    </source>
</evidence>
<dbReference type="PANTHER" id="PTHR30461">
    <property type="entry name" value="DNA-INVERTASE FROM LAMBDOID PROPHAGE"/>
    <property type="match status" value="1"/>
</dbReference>
<reference evidence="4 5" key="1">
    <citation type="submission" date="2017-02" db="EMBL/GenBank/DDBJ databases">
        <authorList>
            <person name="Peterson S.W."/>
        </authorList>
    </citation>
    <scope>NUCLEOTIDE SEQUENCE [LARGE SCALE GENOMIC DNA]</scope>
    <source>
        <strain evidence="4 5">DSM 15102</strain>
    </source>
</reference>
<protein>
    <submittedName>
        <fullName evidence="4">Resolvase, N terminal domain</fullName>
    </submittedName>
</protein>
<feature type="domain" description="Resolvase/invertase-type recombinase catalytic" evidence="3">
    <location>
        <begin position="18"/>
        <end position="147"/>
    </location>
</feature>